<name>A0A8H3LDG9_9GLOM</name>
<proteinExistence type="predicted"/>
<feature type="region of interest" description="Disordered" evidence="1">
    <location>
        <begin position="211"/>
        <end position="230"/>
    </location>
</feature>
<evidence type="ECO:0000313" key="3">
    <source>
        <dbReference type="EMBL" id="GES85119.1"/>
    </source>
</evidence>
<feature type="domain" description="HAT C-terminal dimerisation" evidence="2">
    <location>
        <begin position="130"/>
        <end position="193"/>
    </location>
</feature>
<dbReference type="InterPro" id="IPR008906">
    <property type="entry name" value="HATC_C_dom"/>
</dbReference>
<dbReference type="EMBL" id="BLAL01000088">
    <property type="protein sequence ID" value="GES85119.1"/>
    <property type="molecule type" value="Genomic_DNA"/>
</dbReference>
<evidence type="ECO:0000259" key="2">
    <source>
        <dbReference type="Pfam" id="PF05699"/>
    </source>
</evidence>
<organism evidence="3 4">
    <name type="scientific">Rhizophagus clarus</name>
    <dbReference type="NCBI Taxonomy" id="94130"/>
    <lineage>
        <taxon>Eukaryota</taxon>
        <taxon>Fungi</taxon>
        <taxon>Fungi incertae sedis</taxon>
        <taxon>Mucoromycota</taxon>
        <taxon>Glomeromycotina</taxon>
        <taxon>Glomeromycetes</taxon>
        <taxon>Glomerales</taxon>
        <taxon>Glomeraceae</taxon>
        <taxon>Rhizophagus</taxon>
    </lineage>
</organism>
<accession>A0A8H3LDG9</accession>
<dbReference type="OrthoDB" id="2438128at2759"/>
<feature type="compositionally biased region" description="Low complexity" evidence="1">
    <location>
        <begin position="221"/>
        <end position="230"/>
    </location>
</feature>
<dbReference type="AlphaFoldDB" id="A0A8H3LDG9"/>
<comment type="caution">
    <text evidence="3">The sequence shown here is derived from an EMBL/GenBank/DDBJ whole genome shotgun (WGS) entry which is preliminary data.</text>
</comment>
<reference evidence="3" key="1">
    <citation type="submission" date="2019-10" db="EMBL/GenBank/DDBJ databases">
        <title>Conservation and host-specific expression of non-tandemly repeated heterogenous ribosome RNA gene in arbuscular mycorrhizal fungi.</title>
        <authorList>
            <person name="Maeda T."/>
            <person name="Kobayashi Y."/>
            <person name="Nakagawa T."/>
            <person name="Ezawa T."/>
            <person name="Yamaguchi K."/>
            <person name="Bino T."/>
            <person name="Nishimoto Y."/>
            <person name="Shigenobu S."/>
            <person name="Kawaguchi M."/>
        </authorList>
    </citation>
    <scope>NUCLEOTIDE SEQUENCE</scope>
    <source>
        <strain evidence="3">HR1</strain>
    </source>
</reference>
<dbReference type="InterPro" id="IPR012337">
    <property type="entry name" value="RNaseH-like_sf"/>
</dbReference>
<evidence type="ECO:0000313" key="4">
    <source>
        <dbReference type="Proteomes" id="UP000615446"/>
    </source>
</evidence>
<gene>
    <name evidence="3" type="ORF">RCL2_001221000</name>
</gene>
<dbReference type="Pfam" id="PF05699">
    <property type="entry name" value="Dimer_Tnp_hAT"/>
    <property type="match status" value="1"/>
</dbReference>
<sequence length="245" mass="28787">MEPMVIALKLFESDSSILSSVYSHFKNLIDQINQIECDFSNKLQELIIRRWEYAYHPIMIISYMLDPQFLEESKNNGIEADGYTEFTTFTSEKFGHEESVELFAELVNFRNKKPPYNNEIIWKSINFLNNPSIWWQSWPNSKLQQLAVKIFLIPTFSAAAERNFSNFGFIHNKIRNRLTNDRVKKLVYIYGNLRIYDGYLKINSKPKKNQINDINEDSDDYNNSSDNDSSIIGFESNVMNLDEDE</sequence>
<dbReference type="Proteomes" id="UP000615446">
    <property type="component" value="Unassembled WGS sequence"/>
</dbReference>
<evidence type="ECO:0000256" key="1">
    <source>
        <dbReference type="SAM" id="MobiDB-lite"/>
    </source>
</evidence>
<dbReference type="SUPFAM" id="SSF53098">
    <property type="entry name" value="Ribonuclease H-like"/>
    <property type="match status" value="1"/>
</dbReference>
<protein>
    <submittedName>
        <fullName evidence="3">Uncharacterized protein LOC106818272</fullName>
    </submittedName>
</protein>
<dbReference type="GO" id="GO:0046983">
    <property type="term" value="F:protein dimerization activity"/>
    <property type="evidence" value="ECO:0007669"/>
    <property type="project" value="InterPro"/>
</dbReference>